<accession>A0A1G2IG43</accession>
<dbReference type="Proteomes" id="UP000176774">
    <property type="component" value="Unassembled WGS sequence"/>
</dbReference>
<proteinExistence type="predicted"/>
<sequence>MENENQYLELISEVIDKQSIILGPDIAILKARNVTELVIDDQGKVTKINGDPGVALQKIVNVYVELSGMIVKNALGSIFEKYPNVKKINL</sequence>
<evidence type="ECO:0000313" key="2">
    <source>
        <dbReference type="Proteomes" id="UP000176774"/>
    </source>
</evidence>
<dbReference type="AlphaFoldDB" id="A0A1G2IG43"/>
<organism evidence="1 2">
    <name type="scientific">Candidatus Staskawiczbacteria bacterium RIFCSPLOWO2_01_FULL_38_12b</name>
    <dbReference type="NCBI Taxonomy" id="1802214"/>
    <lineage>
        <taxon>Bacteria</taxon>
        <taxon>Candidatus Staskawicziibacteriota</taxon>
    </lineage>
</organism>
<gene>
    <name evidence="1" type="ORF">A2908_03690</name>
</gene>
<comment type="caution">
    <text evidence="1">The sequence shown here is derived from an EMBL/GenBank/DDBJ whole genome shotgun (WGS) entry which is preliminary data.</text>
</comment>
<protein>
    <submittedName>
        <fullName evidence="1">Uncharacterized protein</fullName>
    </submittedName>
</protein>
<evidence type="ECO:0000313" key="1">
    <source>
        <dbReference type="EMBL" id="OGZ73702.1"/>
    </source>
</evidence>
<dbReference type="STRING" id="1802214.A2908_03690"/>
<name>A0A1G2IG43_9BACT</name>
<dbReference type="EMBL" id="MHPA01000009">
    <property type="protein sequence ID" value="OGZ73702.1"/>
    <property type="molecule type" value="Genomic_DNA"/>
</dbReference>
<reference evidence="1 2" key="1">
    <citation type="journal article" date="2016" name="Nat. Commun.">
        <title>Thousands of microbial genomes shed light on interconnected biogeochemical processes in an aquifer system.</title>
        <authorList>
            <person name="Anantharaman K."/>
            <person name="Brown C.T."/>
            <person name="Hug L.A."/>
            <person name="Sharon I."/>
            <person name="Castelle C.J."/>
            <person name="Probst A.J."/>
            <person name="Thomas B.C."/>
            <person name="Singh A."/>
            <person name="Wilkins M.J."/>
            <person name="Karaoz U."/>
            <person name="Brodie E.L."/>
            <person name="Williams K.H."/>
            <person name="Hubbard S.S."/>
            <person name="Banfield J.F."/>
        </authorList>
    </citation>
    <scope>NUCLEOTIDE SEQUENCE [LARGE SCALE GENOMIC DNA]</scope>
</reference>